<feature type="domain" description="Ketoreductase" evidence="5">
    <location>
        <begin position="23"/>
        <end position="209"/>
    </location>
</feature>
<evidence type="ECO:0000256" key="4">
    <source>
        <dbReference type="ARBA" id="ARBA00069939"/>
    </source>
</evidence>
<reference evidence="6" key="1">
    <citation type="journal article" date="2014" name="Int. J. Syst. Evol. Microbiol.">
        <title>Complete genome sequence of Corynebacterium casei LMG S-19264T (=DSM 44701T), isolated from a smear-ripened cheese.</title>
        <authorList>
            <consortium name="US DOE Joint Genome Institute (JGI-PGF)"/>
            <person name="Walter F."/>
            <person name="Albersmeier A."/>
            <person name="Kalinowski J."/>
            <person name="Ruckert C."/>
        </authorList>
    </citation>
    <scope>NUCLEOTIDE SEQUENCE</scope>
    <source>
        <strain evidence="6">KCTC 32296</strain>
    </source>
</reference>
<dbReference type="Proteomes" id="UP000662572">
    <property type="component" value="Unassembled WGS sequence"/>
</dbReference>
<gene>
    <name evidence="6" type="ORF">GCM10011273_04400</name>
</gene>
<dbReference type="EMBL" id="BMZB01000001">
    <property type="protein sequence ID" value="GGZ22668.1"/>
    <property type="molecule type" value="Genomic_DNA"/>
</dbReference>
<dbReference type="PANTHER" id="PTHR43477">
    <property type="entry name" value="DIHYDROANTICAPSIN 7-DEHYDROGENASE"/>
    <property type="match status" value="1"/>
</dbReference>
<dbReference type="GO" id="GO:0047838">
    <property type="term" value="F:D-xylose 1-dehydrogenase (NAD+) activity"/>
    <property type="evidence" value="ECO:0007669"/>
    <property type="project" value="UniProtKB-EC"/>
</dbReference>
<dbReference type="PANTHER" id="PTHR43477:SF1">
    <property type="entry name" value="DIHYDROANTICAPSIN 7-DEHYDROGENASE"/>
    <property type="match status" value="1"/>
</dbReference>
<dbReference type="SUPFAM" id="SSF51735">
    <property type="entry name" value="NAD(P)-binding Rossmann-fold domains"/>
    <property type="match status" value="1"/>
</dbReference>
<dbReference type="InterPro" id="IPR057326">
    <property type="entry name" value="KR_dom"/>
</dbReference>
<evidence type="ECO:0000256" key="3">
    <source>
        <dbReference type="ARBA" id="ARBA00066641"/>
    </source>
</evidence>
<evidence type="ECO:0000313" key="7">
    <source>
        <dbReference type="Proteomes" id="UP000662572"/>
    </source>
</evidence>
<keyword evidence="7" id="KW-1185">Reference proteome</keyword>
<dbReference type="InterPro" id="IPR020904">
    <property type="entry name" value="Sc_DH/Rdtase_CS"/>
</dbReference>
<comment type="caution">
    <text evidence="6">The sequence shown here is derived from an EMBL/GenBank/DDBJ whole genome shotgun (WGS) entry which is preliminary data.</text>
</comment>
<dbReference type="RefSeq" id="WP_229807525.1">
    <property type="nucleotide sequence ID" value="NZ_BMZB01000001.1"/>
</dbReference>
<dbReference type="PRINTS" id="PR00081">
    <property type="entry name" value="GDHRDH"/>
</dbReference>
<evidence type="ECO:0000259" key="5">
    <source>
        <dbReference type="SMART" id="SM00822"/>
    </source>
</evidence>
<sequence length="263" mass="27816">MSDLMPTQNLAREPFNPMSLEGRTILVTGASSGIGKGTAIYLAKLGAKVIASGRNAERLQETLNEMPGEGHVGRVLDLSQHELIVPWMKEMCALYGPLNGLAHCAGIQSMRPLQTVNLDYIREVFDANLTAALVLAQGMRLKTCHTPQASLVFVASTSALRGASGNSVYAASKGGMAAMTRSLGIELVRDGLRVNCVAPALVDTPIAHAYRKLTEDGYQRLTAAHPLGIGYPEDVAAAVAFLLADTSRWITGSIMAVDGGLLA</sequence>
<proteinExistence type="inferred from homology"/>
<keyword evidence="2" id="KW-0560">Oxidoreductase</keyword>
<dbReference type="InterPro" id="IPR002347">
    <property type="entry name" value="SDR_fam"/>
</dbReference>
<organism evidence="6 7">
    <name type="scientific">Asticcacaulis endophyticus</name>
    <dbReference type="NCBI Taxonomy" id="1395890"/>
    <lineage>
        <taxon>Bacteria</taxon>
        <taxon>Pseudomonadati</taxon>
        <taxon>Pseudomonadota</taxon>
        <taxon>Alphaproteobacteria</taxon>
        <taxon>Caulobacterales</taxon>
        <taxon>Caulobacteraceae</taxon>
        <taxon>Asticcacaulis</taxon>
    </lineage>
</organism>
<dbReference type="FunFam" id="3.40.50.720:FF:000084">
    <property type="entry name" value="Short-chain dehydrogenase reductase"/>
    <property type="match status" value="1"/>
</dbReference>
<dbReference type="InterPro" id="IPR036291">
    <property type="entry name" value="NAD(P)-bd_dom_sf"/>
</dbReference>
<comment type="similarity">
    <text evidence="1">Belongs to the short-chain dehydrogenases/reductases (SDR) family.</text>
</comment>
<dbReference type="EC" id="1.1.1.175" evidence="3"/>
<dbReference type="SMART" id="SM00822">
    <property type="entry name" value="PKS_KR"/>
    <property type="match status" value="1"/>
</dbReference>
<reference evidence="6" key="2">
    <citation type="submission" date="2020-09" db="EMBL/GenBank/DDBJ databases">
        <authorList>
            <person name="Sun Q."/>
            <person name="Kim S."/>
        </authorList>
    </citation>
    <scope>NUCLEOTIDE SEQUENCE</scope>
    <source>
        <strain evidence="6">KCTC 32296</strain>
    </source>
</reference>
<dbReference type="Pfam" id="PF13561">
    <property type="entry name" value="adh_short_C2"/>
    <property type="match status" value="1"/>
</dbReference>
<accession>A0A918PU03</accession>
<protein>
    <recommendedName>
        <fullName evidence="4">D-xylose 1-dehydrogenase</fullName>
        <ecNumber evidence="3">1.1.1.175</ecNumber>
    </recommendedName>
</protein>
<dbReference type="AlphaFoldDB" id="A0A918PU03"/>
<dbReference type="Gene3D" id="3.40.50.720">
    <property type="entry name" value="NAD(P)-binding Rossmann-like Domain"/>
    <property type="match status" value="1"/>
</dbReference>
<evidence type="ECO:0000313" key="6">
    <source>
        <dbReference type="EMBL" id="GGZ22668.1"/>
    </source>
</evidence>
<dbReference type="CDD" id="cd05233">
    <property type="entry name" value="SDR_c"/>
    <property type="match status" value="1"/>
</dbReference>
<dbReference type="InterPro" id="IPR051122">
    <property type="entry name" value="SDR_DHRS6-like"/>
</dbReference>
<evidence type="ECO:0000256" key="1">
    <source>
        <dbReference type="ARBA" id="ARBA00006484"/>
    </source>
</evidence>
<evidence type="ECO:0000256" key="2">
    <source>
        <dbReference type="ARBA" id="ARBA00023002"/>
    </source>
</evidence>
<name>A0A918PU03_9CAUL</name>
<dbReference type="PROSITE" id="PS00061">
    <property type="entry name" value="ADH_SHORT"/>
    <property type="match status" value="1"/>
</dbReference>